<dbReference type="GO" id="GO:0016740">
    <property type="term" value="F:transferase activity"/>
    <property type="evidence" value="ECO:0007669"/>
    <property type="project" value="UniProtKB-KW"/>
</dbReference>
<accession>A0A377WQ87</accession>
<evidence type="ECO:0000313" key="1">
    <source>
        <dbReference type="EMBL" id="STT56012.1"/>
    </source>
</evidence>
<evidence type="ECO:0000313" key="2">
    <source>
        <dbReference type="Proteomes" id="UP000254799"/>
    </source>
</evidence>
<proteinExistence type="predicted"/>
<protein>
    <submittedName>
        <fullName evidence="1">Putative transferase</fullName>
    </submittedName>
</protein>
<name>A0A377WQ87_KLEPN</name>
<reference evidence="1 2" key="1">
    <citation type="submission" date="2018-06" db="EMBL/GenBank/DDBJ databases">
        <authorList>
            <consortium name="Pathogen Informatics"/>
            <person name="Doyle S."/>
        </authorList>
    </citation>
    <scope>NUCLEOTIDE SEQUENCE [LARGE SCALE GENOMIC DNA]</scope>
    <source>
        <strain evidence="1 2">NCTC8849</strain>
    </source>
</reference>
<sequence length="86" mass="9870">MMPMNANSFIAAAEHCHAHNVRFPNSLDEVQMLQSLGDSAFARYLLGCFWYSKRRYDEAVSCWRETPRKISRLCARSSSAGRLLLE</sequence>
<dbReference type="Proteomes" id="UP000254799">
    <property type="component" value="Unassembled WGS sequence"/>
</dbReference>
<gene>
    <name evidence="1" type="primary">yphG_2</name>
    <name evidence="1" type="ORF">NCTC8849_04643</name>
</gene>
<dbReference type="AlphaFoldDB" id="A0A377WQ87"/>
<keyword evidence="1" id="KW-0808">Transferase</keyword>
<organism evidence="1 2">
    <name type="scientific">Klebsiella pneumoniae</name>
    <dbReference type="NCBI Taxonomy" id="573"/>
    <lineage>
        <taxon>Bacteria</taxon>
        <taxon>Pseudomonadati</taxon>
        <taxon>Pseudomonadota</taxon>
        <taxon>Gammaproteobacteria</taxon>
        <taxon>Enterobacterales</taxon>
        <taxon>Enterobacteriaceae</taxon>
        <taxon>Klebsiella/Raoultella group</taxon>
        <taxon>Klebsiella</taxon>
        <taxon>Klebsiella pneumoniae complex</taxon>
    </lineage>
</organism>
<dbReference type="EMBL" id="UGLC01000002">
    <property type="protein sequence ID" value="STT56012.1"/>
    <property type="molecule type" value="Genomic_DNA"/>
</dbReference>